<comment type="function">
    <text evidence="2">NDH-1 shuttles electrons from NADH, via FMN and iron-sulfur (Fe-S) centers, to quinones in the respiratory chain. Couples the redox reaction to proton translocation (for every two electrons transferred, four hydrogen ions are translocated across the cytoplasmic membrane), and thus conserves the redox energy in a proton gradient.</text>
</comment>
<dbReference type="EC" id="7.1.1.-" evidence="2"/>
<dbReference type="EMBL" id="QKRB01000006">
    <property type="protein sequence ID" value="PZD97799.1"/>
    <property type="molecule type" value="Genomic_DNA"/>
</dbReference>
<proteinExistence type="inferred from homology"/>
<keyword evidence="2" id="KW-1003">Cell membrane</keyword>
<dbReference type="NCBIfam" id="NF005168">
    <property type="entry name" value="PRK06638.2-3"/>
    <property type="match status" value="1"/>
</dbReference>
<feature type="transmembrane region" description="Helical" evidence="2">
    <location>
        <begin position="6"/>
        <end position="26"/>
    </location>
</feature>
<dbReference type="RefSeq" id="WP_111144762.1">
    <property type="nucleotide sequence ID" value="NZ_QKRB01000006.1"/>
</dbReference>
<feature type="transmembrane region" description="Helical" evidence="2">
    <location>
        <begin position="98"/>
        <end position="115"/>
    </location>
</feature>
<dbReference type="PANTHER" id="PTHR33269">
    <property type="entry name" value="NADH-UBIQUINONE OXIDOREDUCTASE CHAIN 6"/>
    <property type="match status" value="1"/>
</dbReference>
<name>A0A2W1LGJ2_9BACL</name>
<dbReference type="GO" id="GO:0005886">
    <property type="term" value="C:plasma membrane"/>
    <property type="evidence" value="ECO:0007669"/>
    <property type="project" value="UniProtKB-SubCell"/>
</dbReference>
<comment type="similarity">
    <text evidence="1 2">Belongs to the complex I subunit 6 family.</text>
</comment>
<keyword evidence="2" id="KW-0812">Transmembrane</keyword>
<accession>A0A2W1LGJ2</accession>
<dbReference type="GO" id="GO:0048038">
    <property type="term" value="F:quinone binding"/>
    <property type="evidence" value="ECO:0007669"/>
    <property type="project" value="UniProtKB-UniRule"/>
</dbReference>
<dbReference type="GO" id="GO:0008137">
    <property type="term" value="F:NADH dehydrogenase (ubiquinone) activity"/>
    <property type="evidence" value="ECO:0007669"/>
    <property type="project" value="UniProtKB-UniRule"/>
</dbReference>
<comment type="caution">
    <text evidence="3">The sequence shown here is derived from an EMBL/GenBank/DDBJ whole genome shotgun (WGS) entry which is preliminary data.</text>
</comment>
<evidence type="ECO:0000313" key="3">
    <source>
        <dbReference type="EMBL" id="PZD97799.1"/>
    </source>
</evidence>
<keyword evidence="2" id="KW-1133">Transmembrane helix</keyword>
<dbReference type="InterPro" id="IPR042106">
    <property type="entry name" value="Nuo/plastoQ_OxRdtase_6_NuoJ"/>
</dbReference>
<feature type="transmembrane region" description="Helical" evidence="2">
    <location>
        <begin position="33"/>
        <end position="52"/>
    </location>
</feature>
<sequence>MFTGDLSGELIAFFILAAFTITGAVLMLTLTKVVHMVLSLAAVFIGLAGMYVVLEAEFVAFVQVLIYAGAVSILMVFGIMMTKHQEDQGRPAGRMPEVLGLLAAVSLLGILFYAIRSTAFPAAAQVEQAEDNTLEIGKLLFTQHVIPFELVSVLLTVAFIGAIMLARKETDE</sequence>
<dbReference type="Gene3D" id="1.20.120.1200">
    <property type="entry name" value="NADH-ubiquinone/plastoquinone oxidoreductase chain 6, subunit NuoJ"/>
    <property type="match status" value="1"/>
</dbReference>
<protein>
    <recommendedName>
        <fullName evidence="2">NADH-quinone oxidoreductase subunit J</fullName>
        <ecNumber evidence="2">7.1.1.-</ecNumber>
    </recommendedName>
</protein>
<reference evidence="3 4" key="1">
    <citation type="submission" date="2018-06" db="EMBL/GenBank/DDBJ databases">
        <title>Paenibacillus imtechensis sp. nov.</title>
        <authorList>
            <person name="Pinnaka A.K."/>
            <person name="Singh H."/>
            <person name="Kaur M."/>
        </authorList>
    </citation>
    <scope>NUCLEOTIDE SEQUENCE [LARGE SCALE GENOMIC DNA]</scope>
    <source>
        <strain evidence="3 4">SMB1</strain>
    </source>
</reference>
<dbReference type="InterPro" id="IPR001457">
    <property type="entry name" value="NADH_UbQ/plastoQ_OxRdtase_su6"/>
</dbReference>
<evidence type="ECO:0000256" key="2">
    <source>
        <dbReference type="RuleBase" id="RU004429"/>
    </source>
</evidence>
<gene>
    <name evidence="3" type="ORF">DNH61_00620</name>
</gene>
<dbReference type="OrthoDB" id="9814997at2"/>
<comment type="catalytic activity">
    <reaction evidence="2">
        <text>a quinone + NADH + 5 H(+)(in) = a quinol + NAD(+) + 4 H(+)(out)</text>
        <dbReference type="Rhea" id="RHEA:57888"/>
        <dbReference type="ChEBI" id="CHEBI:15378"/>
        <dbReference type="ChEBI" id="CHEBI:24646"/>
        <dbReference type="ChEBI" id="CHEBI:57540"/>
        <dbReference type="ChEBI" id="CHEBI:57945"/>
        <dbReference type="ChEBI" id="CHEBI:132124"/>
    </reaction>
</comment>
<feature type="transmembrane region" description="Helical" evidence="2">
    <location>
        <begin position="58"/>
        <end position="77"/>
    </location>
</feature>
<keyword evidence="2" id="KW-0472">Membrane</keyword>
<evidence type="ECO:0000313" key="4">
    <source>
        <dbReference type="Proteomes" id="UP000249522"/>
    </source>
</evidence>
<dbReference type="Pfam" id="PF00499">
    <property type="entry name" value="Oxidored_q3"/>
    <property type="match status" value="1"/>
</dbReference>
<keyword evidence="4" id="KW-1185">Reference proteome</keyword>
<dbReference type="AlphaFoldDB" id="A0A2W1LGJ2"/>
<organism evidence="3 4">
    <name type="scientific">Paenibacillus sambharensis</name>
    <dbReference type="NCBI Taxonomy" id="1803190"/>
    <lineage>
        <taxon>Bacteria</taxon>
        <taxon>Bacillati</taxon>
        <taxon>Bacillota</taxon>
        <taxon>Bacilli</taxon>
        <taxon>Bacillales</taxon>
        <taxon>Paenibacillaceae</taxon>
        <taxon>Paenibacillus</taxon>
    </lineage>
</organism>
<evidence type="ECO:0000256" key="1">
    <source>
        <dbReference type="ARBA" id="ARBA00005698"/>
    </source>
</evidence>
<dbReference type="Proteomes" id="UP000249522">
    <property type="component" value="Unassembled WGS sequence"/>
</dbReference>
<feature type="transmembrane region" description="Helical" evidence="2">
    <location>
        <begin position="145"/>
        <end position="166"/>
    </location>
</feature>
<dbReference type="PANTHER" id="PTHR33269:SF17">
    <property type="entry name" value="NADH-UBIQUINONE OXIDOREDUCTASE CHAIN 6"/>
    <property type="match status" value="1"/>
</dbReference>
<keyword evidence="2" id="KW-0520">NAD</keyword>
<keyword evidence="2" id="KW-0874">Quinone</keyword>
<comment type="subcellular location">
    <subcellularLocation>
        <location evidence="2">Cell membrane</location>
        <topology evidence="2">Multi-pass membrane protein</topology>
    </subcellularLocation>
</comment>